<keyword evidence="6 7" id="KW-0472">Membrane</keyword>
<evidence type="ECO:0000256" key="1">
    <source>
        <dbReference type="ARBA" id="ARBA00004651"/>
    </source>
</evidence>
<comment type="caution">
    <text evidence="8">The sequence shown here is derived from an EMBL/GenBank/DDBJ whole genome shotgun (WGS) entry which is preliminary data.</text>
</comment>
<dbReference type="InterPro" id="IPR003370">
    <property type="entry name" value="Chromate_transpt"/>
</dbReference>
<reference evidence="8" key="1">
    <citation type="journal article" date="2012" name="PLoS ONE">
        <title>Gene sets for utilization of primary and secondary nutrition supplies in the distal gut of endangered iberian lynx.</title>
        <authorList>
            <person name="Alcaide M."/>
            <person name="Messina E."/>
            <person name="Richter M."/>
            <person name="Bargiela R."/>
            <person name="Peplies J."/>
            <person name="Huws S.A."/>
            <person name="Newbold C.J."/>
            <person name="Golyshin P.N."/>
            <person name="Simon M.A."/>
            <person name="Lopez G."/>
            <person name="Yakimov M.M."/>
            <person name="Ferrer M."/>
        </authorList>
    </citation>
    <scope>NUCLEOTIDE SEQUENCE</scope>
</reference>
<evidence type="ECO:0000256" key="2">
    <source>
        <dbReference type="ARBA" id="ARBA00005262"/>
    </source>
</evidence>
<name>J9BU55_9ZZZZ</name>
<keyword evidence="4 7" id="KW-0812">Transmembrane</keyword>
<proteinExistence type="inferred from homology"/>
<feature type="non-terminal residue" evidence="8">
    <location>
        <position position="142"/>
    </location>
</feature>
<gene>
    <name evidence="8" type="ORF">EVA_20828</name>
</gene>
<protein>
    <submittedName>
        <fullName evidence="8">Chromate transporter</fullName>
    </submittedName>
</protein>
<feature type="transmembrane region" description="Helical" evidence="7">
    <location>
        <begin position="37"/>
        <end position="60"/>
    </location>
</feature>
<evidence type="ECO:0000256" key="6">
    <source>
        <dbReference type="ARBA" id="ARBA00023136"/>
    </source>
</evidence>
<dbReference type="EMBL" id="AMCI01008420">
    <property type="protein sequence ID" value="EJW91065.1"/>
    <property type="molecule type" value="Genomic_DNA"/>
</dbReference>
<dbReference type="InterPro" id="IPR052518">
    <property type="entry name" value="CHR_Transporter"/>
</dbReference>
<evidence type="ECO:0000313" key="8">
    <source>
        <dbReference type="EMBL" id="EJW91065.1"/>
    </source>
</evidence>
<comment type="similarity">
    <text evidence="2">Belongs to the chromate ion transporter (CHR) (TC 2.A.51) family.</text>
</comment>
<dbReference type="GO" id="GO:0015109">
    <property type="term" value="F:chromate transmembrane transporter activity"/>
    <property type="evidence" value="ECO:0007669"/>
    <property type="project" value="InterPro"/>
</dbReference>
<feature type="non-terminal residue" evidence="8">
    <location>
        <position position="1"/>
    </location>
</feature>
<evidence type="ECO:0000256" key="4">
    <source>
        <dbReference type="ARBA" id="ARBA00022692"/>
    </source>
</evidence>
<keyword evidence="3" id="KW-1003">Cell membrane</keyword>
<sequence>KWLDEDEMLDITAITQSAPGPLPVNASVIIGYRMAGILGSVIAVLGTILPPMIIISLISLCYEQFRTNEIVATALRVTRAGVAAVIIDVTLNLAGNVLKQKRMLYTGMMVVCLIAVAGFDISAMVVILTCLLIGIIDAGLAC</sequence>
<dbReference type="AlphaFoldDB" id="J9BU55"/>
<accession>J9BU55</accession>
<evidence type="ECO:0000256" key="3">
    <source>
        <dbReference type="ARBA" id="ARBA00022475"/>
    </source>
</evidence>
<feature type="transmembrane region" description="Helical" evidence="7">
    <location>
        <begin position="80"/>
        <end position="98"/>
    </location>
</feature>
<organism evidence="8">
    <name type="scientific">gut metagenome</name>
    <dbReference type="NCBI Taxonomy" id="749906"/>
    <lineage>
        <taxon>unclassified sequences</taxon>
        <taxon>metagenomes</taxon>
        <taxon>organismal metagenomes</taxon>
    </lineage>
</organism>
<evidence type="ECO:0000256" key="5">
    <source>
        <dbReference type="ARBA" id="ARBA00022989"/>
    </source>
</evidence>
<evidence type="ECO:0000256" key="7">
    <source>
        <dbReference type="SAM" id="Phobius"/>
    </source>
</evidence>
<dbReference type="PANTHER" id="PTHR43663:SF1">
    <property type="entry name" value="CHROMATE TRANSPORTER"/>
    <property type="match status" value="1"/>
</dbReference>
<dbReference type="Pfam" id="PF02417">
    <property type="entry name" value="Chromate_transp"/>
    <property type="match status" value="1"/>
</dbReference>
<feature type="transmembrane region" description="Helical" evidence="7">
    <location>
        <begin position="110"/>
        <end position="136"/>
    </location>
</feature>
<dbReference type="PANTHER" id="PTHR43663">
    <property type="entry name" value="CHROMATE TRANSPORT PROTEIN-RELATED"/>
    <property type="match status" value="1"/>
</dbReference>
<comment type="subcellular location">
    <subcellularLocation>
        <location evidence="1">Cell membrane</location>
        <topology evidence="1">Multi-pass membrane protein</topology>
    </subcellularLocation>
</comment>
<keyword evidence="5 7" id="KW-1133">Transmembrane helix</keyword>
<dbReference type="GO" id="GO:0005886">
    <property type="term" value="C:plasma membrane"/>
    <property type="evidence" value="ECO:0007669"/>
    <property type="project" value="UniProtKB-SubCell"/>
</dbReference>